<evidence type="ECO:0000256" key="1">
    <source>
        <dbReference type="SAM" id="Phobius"/>
    </source>
</evidence>
<proteinExistence type="predicted"/>
<keyword evidence="1" id="KW-1133">Transmembrane helix</keyword>
<evidence type="ECO:0000313" key="3">
    <source>
        <dbReference type="Proteomes" id="UP000202152"/>
    </source>
</evidence>
<reference evidence="2 3" key="1">
    <citation type="journal article" date="2015" name="Environ. Microbiol.">
        <title>Novel viral genomes identified from six metagenomes reveal wide distribution of archaeal viruses and high viral diversity in terrestrial hot springs.</title>
        <authorList>
            <person name="Gudbergsdottir S.R."/>
            <person name="Menzel P."/>
            <person name="Krogh A."/>
            <person name="Young M."/>
            <person name="Peng X."/>
        </authorList>
    </citation>
    <scope>NUCLEOTIDE SEQUENCE [LARGE SCALE GENOMIC DNA]</scope>
    <source>
        <strain evidence="2 3">ABV3</strain>
    </source>
</reference>
<keyword evidence="1" id="KW-0472">Membrane</keyword>
<name>A0A0N9P990_9VIRU</name>
<evidence type="ECO:0000313" key="2">
    <source>
        <dbReference type="EMBL" id="ALG96835.1"/>
    </source>
</evidence>
<accession>A0A0N9P990</accession>
<protein>
    <submittedName>
        <fullName evidence="2">Uncharacterized protein</fullName>
    </submittedName>
</protein>
<dbReference type="GeneID" id="26625113"/>
<dbReference type="KEGG" id="vg:26625113"/>
<sequence>MLDTILFIAGGLLFSNTFMGVIIYIEIKKMEYVFEQILQGISTNNQNDEEDYDPDTNSYI</sequence>
<dbReference type="RefSeq" id="YP_009197912.1">
    <property type="nucleotide sequence ID" value="NC_028787.1"/>
</dbReference>
<dbReference type="Proteomes" id="UP000202152">
    <property type="component" value="Segment"/>
</dbReference>
<keyword evidence="1" id="KW-0812">Transmembrane</keyword>
<dbReference type="EMBL" id="KP282674">
    <property type="protein sequence ID" value="ALG96835.1"/>
    <property type="molecule type" value="Genomic_DNA"/>
</dbReference>
<keyword evidence="3" id="KW-1185">Reference proteome</keyword>
<feature type="transmembrane region" description="Helical" evidence="1">
    <location>
        <begin position="6"/>
        <end position="25"/>
    </location>
</feature>
<organism evidence="2 3">
    <name type="scientific">Acidianus bottle-shaped virus 3 strain ABV3</name>
    <dbReference type="NCBI Taxonomy" id="1732174"/>
    <lineage>
        <taxon>Viruses</taxon>
        <taxon>Viruses incertae sedis</taxon>
        <taxon>Ampullaviridae</taxon>
        <taxon>Bottigliavirus</taxon>
        <taxon>Bottigliavirus krisuvikense</taxon>
        <taxon>Bottigliavirus ABV3</taxon>
    </lineage>
</organism>